<feature type="compositionally biased region" description="Polar residues" evidence="1">
    <location>
        <begin position="384"/>
        <end position="393"/>
    </location>
</feature>
<feature type="compositionally biased region" description="Basic residues" evidence="1">
    <location>
        <begin position="223"/>
        <end position="234"/>
    </location>
</feature>
<feature type="compositionally biased region" description="Basic and acidic residues" evidence="1">
    <location>
        <begin position="235"/>
        <end position="256"/>
    </location>
</feature>
<keyword evidence="3" id="KW-1185">Reference proteome</keyword>
<comment type="caution">
    <text evidence="2">The sequence shown here is derived from an EMBL/GenBank/DDBJ whole genome shotgun (WGS) entry which is preliminary data.</text>
</comment>
<feature type="compositionally biased region" description="Basic residues" evidence="1">
    <location>
        <begin position="409"/>
        <end position="419"/>
    </location>
</feature>
<evidence type="ECO:0000313" key="3">
    <source>
        <dbReference type="Proteomes" id="UP000009328"/>
    </source>
</evidence>
<feature type="compositionally biased region" description="Basic and acidic residues" evidence="1">
    <location>
        <begin position="313"/>
        <end position="340"/>
    </location>
</feature>
<evidence type="ECO:0000313" key="2">
    <source>
        <dbReference type="EMBL" id="CCH44755.1"/>
    </source>
</evidence>
<feature type="compositionally biased region" description="Acidic residues" evidence="1">
    <location>
        <begin position="165"/>
        <end position="179"/>
    </location>
</feature>
<dbReference type="InParanoid" id="K0KHS8"/>
<feature type="compositionally biased region" description="Basic residues" evidence="1">
    <location>
        <begin position="257"/>
        <end position="270"/>
    </location>
</feature>
<dbReference type="HOGENOM" id="CLU_621438_0_0_1"/>
<feature type="region of interest" description="Disordered" evidence="1">
    <location>
        <begin position="112"/>
        <end position="179"/>
    </location>
</feature>
<feature type="compositionally biased region" description="Basic and acidic residues" evidence="1">
    <location>
        <begin position="359"/>
        <end position="381"/>
    </location>
</feature>
<feature type="compositionally biased region" description="Polar residues" evidence="1">
    <location>
        <begin position="82"/>
        <end position="91"/>
    </location>
</feature>
<feature type="compositionally biased region" description="Basic and acidic residues" evidence="1">
    <location>
        <begin position="394"/>
        <end position="408"/>
    </location>
</feature>
<feature type="compositionally biased region" description="Polar residues" evidence="1">
    <location>
        <begin position="131"/>
        <end position="145"/>
    </location>
</feature>
<gene>
    <name evidence="2" type="ORF">BN7_4323</name>
</gene>
<dbReference type="Proteomes" id="UP000009328">
    <property type="component" value="Unassembled WGS sequence"/>
</dbReference>
<feature type="compositionally biased region" description="Basic and acidic residues" evidence="1">
    <location>
        <begin position="271"/>
        <end position="302"/>
    </location>
</feature>
<feature type="compositionally biased region" description="Low complexity" evidence="1">
    <location>
        <begin position="63"/>
        <end position="76"/>
    </location>
</feature>
<dbReference type="EMBL" id="CAIF01000153">
    <property type="protein sequence ID" value="CCH44755.1"/>
    <property type="molecule type" value="Genomic_DNA"/>
</dbReference>
<accession>K0KHS8</accession>
<feature type="compositionally biased region" description="Basic and acidic residues" evidence="1">
    <location>
        <begin position="150"/>
        <end position="161"/>
    </location>
</feature>
<dbReference type="AlphaFoldDB" id="K0KHS8"/>
<proteinExistence type="predicted"/>
<reference evidence="2 3" key="1">
    <citation type="journal article" date="2012" name="Eukaryot. Cell">
        <title>Draft genome sequence of Wickerhamomyces ciferrii NRRL Y-1031 F-60-10.</title>
        <authorList>
            <person name="Schneider J."/>
            <person name="Andrea H."/>
            <person name="Blom J."/>
            <person name="Jaenicke S."/>
            <person name="Ruckert C."/>
            <person name="Schorsch C."/>
            <person name="Szczepanowski R."/>
            <person name="Farwick M."/>
            <person name="Goesmann A."/>
            <person name="Puhler A."/>
            <person name="Schaffer S."/>
            <person name="Tauch A."/>
            <person name="Kohler T."/>
            <person name="Brinkrolf K."/>
        </authorList>
    </citation>
    <scope>NUCLEOTIDE SEQUENCE [LARGE SCALE GENOMIC DNA]</scope>
    <source>
        <strain evidence="3">ATCC 14091 / BCRC 22168 / CBS 111 / JCM 3599 / NBRC 0793 / NRRL Y-1031 F-60-10</strain>
    </source>
</reference>
<feature type="compositionally biased region" description="Polar residues" evidence="1">
    <location>
        <begin position="429"/>
        <end position="441"/>
    </location>
</feature>
<name>K0KHS8_WICCF</name>
<evidence type="ECO:0000256" key="1">
    <source>
        <dbReference type="SAM" id="MobiDB-lite"/>
    </source>
</evidence>
<organism evidence="2 3">
    <name type="scientific">Wickerhamomyces ciferrii (strain ATCC 14091 / BCRC 22168 / CBS 111 / JCM 3599 / NBRC 0793 / NRRL Y-1031 F-60-10)</name>
    <name type="common">Yeast</name>
    <name type="synonym">Pichia ciferrii</name>
    <dbReference type="NCBI Taxonomy" id="1206466"/>
    <lineage>
        <taxon>Eukaryota</taxon>
        <taxon>Fungi</taxon>
        <taxon>Dikarya</taxon>
        <taxon>Ascomycota</taxon>
        <taxon>Saccharomycotina</taxon>
        <taxon>Saccharomycetes</taxon>
        <taxon>Phaffomycetales</taxon>
        <taxon>Wickerhamomycetaceae</taxon>
        <taxon>Wickerhamomyces</taxon>
    </lineage>
</organism>
<feature type="region of interest" description="Disordered" evidence="1">
    <location>
        <begin position="58"/>
        <end position="100"/>
    </location>
</feature>
<sequence length="441" mass="50173">MGKPKNHKKNKIPIETVYIAPPKNVQTEEVEYDPKTRVTDPFENDLDFLLTTTAHTTVEGPLSSTSTNIKSNKSSSLPIDQIEQSQVPNESSKPKVTKKTKKEILSFDISFSSDDDEKDDIGNMESIDEVITTNPSFSKKSNINRGTKPKTSEEYLAKELGLDSSDTDDSSSDFDADYDSDAEDFDLVNELYEKLNIKDFSDSIIGEELDEDEEEQNGQIKNKPPKKRKPRSKKPRESKEPKKDENKSQTDDIEKKKSNRKSRSDRRRIKREAERQNNNEKSENLNKTESKQGSKDSTESKSKQQLSNKSKNNKKDTKNPQDKNIEPHFKSQEQKPDKPNKPRWAIAASKKGNLKQKNFKNDELKPKGKENKSNDNNDKPHVLTRSQLINQESGSKKEKIPNFGDSKKSSRSSRSKKPREKSEKKGSETANTNSSEVKSKD</sequence>
<feature type="region of interest" description="Disordered" evidence="1">
    <location>
        <begin position="208"/>
        <end position="441"/>
    </location>
</feature>
<protein>
    <submittedName>
        <fullName evidence="2">Muscle M-line assembly protein unc-89</fullName>
    </submittedName>
</protein>